<dbReference type="Proteomes" id="UP000735302">
    <property type="component" value="Unassembled WGS sequence"/>
</dbReference>
<dbReference type="InterPro" id="IPR036691">
    <property type="entry name" value="Endo/exonu/phosph_ase_sf"/>
</dbReference>
<protein>
    <submittedName>
        <fullName evidence="2">Craniofacial development protein 2</fullName>
    </submittedName>
</protein>
<evidence type="ECO:0000313" key="2">
    <source>
        <dbReference type="EMBL" id="GFN97083.1"/>
    </source>
</evidence>
<proteinExistence type="predicted"/>
<dbReference type="SUPFAM" id="SSF56219">
    <property type="entry name" value="DNase I-like"/>
    <property type="match status" value="1"/>
</dbReference>
<reference evidence="2 3" key="1">
    <citation type="journal article" date="2021" name="Elife">
        <title>Chloroplast acquisition without the gene transfer in kleptoplastic sea slugs, Plakobranchus ocellatus.</title>
        <authorList>
            <person name="Maeda T."/>
            <person name="Takahashi S."/>
            <person name="Yoshida T."/>
            <person name="Shimamura S."/>
            <person name="Takaki Y."/>
            <person name="Nagai Y."/>
            <person name="Toyoda A."/>
            <person name="Suzuki Y."/>
            <person name="Arimoto A."/>
            <person name="Ishii H."/>
            <person name="Satoh N."/>
            <person name="Nishiyama T."/>
            <person name="Hasebe M."/>
            <person name="Maruyama T."/>
            <person name="Minagawa J."/>
            <person name="Obokata J."/>
            <person name="Shigenobu S."/>
        </authorList>
    </citation>
    <scope>NUCLEOTIDE SEQUENCE [LARGE SCALE GENOMIC DNA]</scope>
</reference>
<feature type="region of interest" description="Disordered" evidence="1">
    <location>
        <begin position="1"/>
        <end position="48"/>
    </location>
</feature>
<comment type="caution">
    <text evidence="2">The sequence shown here is derived from an EMBL/GenBank/DDBJ whole genome shotgun (WGS) entry which is preliminary data.</text>
</comment>
<sequence>MERDGLRHATLPKTRNMRMKTTQRIIPDRSSPGPRTASSVSSLAGSTRTEVENMLLADQTKPSVPETRSRIMTIRLKAANFNITIIQAYAPTTDHEDEEVKDFYNEVQKTLNEVPKKDIIVVQSDWNAKIGEDAQEDWEGTCGQYCNSGDKRSRAQTS</sequence>
<dbReference type="Gene3D" id="3.60.10.10">
    <property type="entry name" value="Endonuclease/exonuclease/phosphatase"/>
    <property type="match status" value="1"/>
</dbReference>
<evidence type="ECO:0000256" key="1">
    <source>
        <dbReference type="SAM" id="MobiDB-lite"/>
    </source>
</evidence>
<name>A0AAV3ZRQ8_9GAST</name>
<evidence type="ECO:0000313" key="3">
    <source>
        <dbReference type="Proteomes" id="UP000735302"/>
    </source>
</evidence>
<dbReference type="AlphaFoldDB" id="A0AAV3ZRQ8"/>
<organism evidence="2 3">
    <name type="scientific">Plakobranchus ocellatus</name>
    <dbReference type="NCBI Taxonomy" id="259542"/>
    <lineage>
        <taxon>Eukaryota</taxon>
        <taxon>Metazoa</taxon>
        <taxon>Spiralia</taxon>
        <taxon>Lophotrochozoa</taxon>
        <taxon>Mollusca</taxon>
        <taxon>Gastropoda</taxon>
        <taxon>Heterobranchia</taxon>
        <taxon>Euthyneura</taxon>
        <taxon>Panpulmonata</taxon>
        <taxon>Sacoglossa</taxon>
        <taxon>Placobranchoidea</taxon>
        <taxon>Plakobranchidae</taxon>
        <taxon>Plakobranchus</taxon>
    </lineage>
</organism>
<keyword evidence="3" id="KW-1185">Reference proteome</keyword>
<gene>
    <name evidence="2" type="ORF">PoB_002358900</name>
</gene>
<accession>A0AAV3ZRQ8</accession>
<feature type="compositionally biased region" description="Polar residues" evidence="1">
    <location>
        <begin position="36"/>
        <end position="48"/>
    </location>
</feature>
<dbReference type="EMBL" id="BLXT01002730">
    <property type="protein sequence ID" value="GFN97083.1"/>
    <property type="molecule type" value="Genomic_DNA"/>
</dbReference>